<feature type="transmembrane region" description="Helical" evidence="11">
    <location>
        <begin position="78"/>
        <end position="100"/>
    </location>
</feature>
<evidence type="ECO:0000256" key="4">
    <source>
        <dbReference type="ARBA" id="ARBA00022679"/>
    </source>
</evidence>
<keyword evidence="9" id="KW-0175">Coiled coil</keyword>
<evidence type="ECO:0000313" key="13">
    <source>
        <dbReference type="EMBL" id="ART22544.1"/>
    </source>
</evidence>
<gene>
    <name evidence="13" type="ORF">CBE89_13265</name>
</gene>
<evidence type="ECO:0000256" key="11">
    <source>
        <dbReference type="SAM" id="Phobius"/>
    </source>
</evidence>
<feature type="region of interest" description="Disordered" evidence="10">
    <location>
        <begin position="406"/>
        <end position="427"/>
    </location>
</feature>
<dbReference type="EMBL" id="CP021254">
    <property type="protein sequence ID" value="ART22544.1"/>
    <property type="molecule type" value="Genomic_DNA"/>
</dbReference>
<dbReference type="Gene3D" id="1.20.5.1930">
    <property type="match status" value="1"/>
</dbReference>
<dbReference type="Pfam" id="PF07730">
    <property type="entry name" value="HisKA_3"/>
    <property type="match status" value="1"/>
</dbReference>
<evidence type="ECO:0000256" key="9">
    <source>
        <dbReference type="SAM" id="Coils"/>
    </source>
</evidence>
<feature type="transmembrane region" description="Helical" evidence="11">
    <location>
        <begin position="29"/>
        <end position="46"/>
    </location>
</feature>
<sequence>MLAQTGNPSMALCRLCGAERGSASPRSVWIHRGCYWVVFAFLVIGGSTQETSLPWRIAGVACFFIMASAVLVRRTRPWLFILTGLISLPLIGEGPLYVALWSFASRRRGLRVILVGVTCAVLISLMPSRADHLVTFTLNEGASWLLQHAVALLVSASIVLVIILHGATVSLRRDLMEQLRYRTQEAEAQRELLAREAVLLERARIAREMHDVLGHKLALVTMQAGALETNPDMGVERVEAHASQLRGTAREALQDLRKVVGALDHAAPLAPQPGIDAIQSLIETYRQAGANVILEDEVTHLPEKLWPDPLVGRTVHRVLVESLTNAHRHAPGMTVRLSLRGTPGDTLVVEACNRTGTTPVTAHEQSSTQGTPCGGGTGLAGLAERVRLAEGRFTAGLTDKRFRLQAEFPWSPSPTSQDMTDERKQTP</sequence>
<dbReference type="AlphaFoldDB" id="A0A2Z2J6N8"/>
<evidence type="ECO:0000256" key="10">
    <source>
        <dbReference type="SAM" id="MobiDB-lite"/>
    </source>
</evidence>
<keyword evidence="11" id="KW-1133">Transmembrane helix</keyword>
<keyword evidence="6" id="KW-0418">Kinase</keyword>
<evidence type="ECO:0000256" key="1">
    <source>
        <dbReference type="ARBA" id="ARBA00000085"/>
    </source>
</evidence>
<comment type="catalytic activity">
    <reaction evidence="1">
        <text>ATP + protein L-histidine = ADP + protein N-phospho-L-histidine.</text>
        <dbReference type="EC" id="2.7.13.3"/>
    </reaction>
</comment>
<keyword evidence="7" id="KW-0067">ATP-binding</keyword>
<evidence type="ECO:0000259" key="12">
    <source>
        <dbReference type="Pfam" id="PF07730"/>
    </source>
</evidence>
<dbReference type="Gene3D" id="3.30.565.10">
    <property type="entry name" value="Histidine kinase-like ATPase, C-terminal domain"/>
    <property type="match status" value="1"/>
</dbReference>
<dbReference type="InterPro" id="IPR036890">
    <property type="entry name" value="HATPase_C_sf"/>
</dbReference>
<keyword evidence="8" id="KW-0902">Two-component regulatory system</keyword>
<evidence type="ECO:0000256" key="3">
    <source>
        <dbReference type="ARBA" id="ARBA00022553"/>
    </source>
</evidence>
<feature type="transmembrane region" description="Helical" evidence="11">
    <location>
        <begin position="150"/>
        <end position="171"/>
    </location>
</feature>
<keyword evidence="11" id="KW-0812">Transmembrane</keyword>
<dbReference type="Proteomes" id="UP000250197">
    <property type="component" value="Plasmid pCs-Na-2"/>
</dbReference>
<dbReference type="PANTHER" id="PTHR24421">
    <property type="entry name" value="NITRATE/NITRITE SENSOR PROTEIN NARX-RELATED"/>
    <property type="match status" value="1"/>
</dbReference>
<organism evidence="13 14">
    <name type="scientific">Corynebacterium striatum</name>
    <dbReference type="NCBI Taxonomy" id="43770"/>
    <lineage>
        <taxon>Bacteria</taxon>
        <taxon>Bacillati</taxon>
        <taxon>Actinomycetota</taxon>
        <taxon>Actinomycetes</taxon>
        <taxon>Mycobacteriales</taxon>
        <taxon>Corynebacteriaceae</taxon>
        <taxon>Corynebacterium</taxon>
    </lineage>
</organism>
<dbReference type="EC" id="2.7.13.3" evidence="2"/>
<dbReference type="KEGG" id="cstr:CBE89_13265"/>
<keyword evidence="3" id="KW-0597">Phosphoprotein</keyword>
<feature type="transmembrane region" description="Helical" evidence="11">
    <location>
        <begin position="112"/>
        <end position="130"/>
    </location>
</feature>
<dbReference type="InterPro" id="IPR050482">
    <property type="entry name" value="Sensor_HK_TwoCompSys"/>
</dbReference>
<accession>A0A2Z2J6N8</accession>
<protein>
    <recommendedName>
        <fullName evidence="2">histidine kinase</fullName>
        <ecNumber evidence="2">2.7.13.3</ecNumber>
    </recommendedName>
</protein>
<name>A0A2Z2J6N8_CORST</name>
<keyword evidence="13" id="KW-0614">Plasmid</keyword>
<proteinExistence type="predicted"/>
<dbReference type="InterPro" id="IPR011712">
    <property type="entry name" value="Sig_transdc_His_kin_sub3_dim/P"/>
</dbReference>
<evidence type="ECO:0000256" key="8">
    <source>
        <dbReference type="ARBA" id="ARBA00023012"/>
    </source>
</evidence>
<keyword evidence="5" id="KW-0547">Nucleotide-binding</keyword>
<dbReference type="GO" id="GO:0016020">
    <property type="term" value="C:membrane"/>
    <property type="evidence" value="ECO:0007669"/>
    <property type="project" value="InterPro"/>
</dbReference>
<feature type="transmembrane region" description="Helical" evidence="11">
    <location>
        <begin position="53"/>
        <end position="72"/>
    </location>
</feature>
<dbReference type="RefSeq" id="WP_086892532.1">
    <property type="nucleotide sequence ID" value="NZ_CP021254.1"/>
</dbReference>
<keyword evidence="11" id="KW-0472">Membrane</keyword>
<evidence type="ECO:0000256" key="6">
    <source>
        <dbReference type="ARBA" id="ARBA00022777"/>
    </source>
</evidence>
<dbReference type="PANTHER" id="PTHR24421:SF10">
    <property type="entry name" value="NITRATE_NITRITE SENSOR PROTEIN NARQ"/>
    <property type="match status" value="1"/>
</dbReference>
<dbReference type="GO" id="GO:0000155">
    <property type="term" value="F:phosphorelay sensor kinase activity"/>
    <property type="evidence" value="ECO:0007669"/>
    <property type="project" value="InterPro"/>
</dbReference>
<reference evidence="13 14" key="1">
    <citation type="submission" date="2017-05" db="EMBL/GenBank/DDBJ databases">
        <title>Complete genome sequence of Corynebacterium striatum KC-Na-1 isolated from Neophocaena asiaeorientalis in Korea.</title>
        <authorList>
            <person name="Kim J.H."/>
            <person name="Lee K."/>
        </authorList>
    </citation>
    <scope>NUCLEOTIDE SEQUENCE [LARGE SCALE GENOMIC DNA]</scope>
    <source>
        <strain evidence="13 14">KC-Na-01</strain>
        <plasmid evidence="14">pcs-na-2</plasmid>
    </source>
</reference>
<evidence type="ECO:0000313" key="14">
    <source>
        <dbReference type="Proteomes" id="UP000250197"/>
    </source>
</evidence>
<feature type="coiled-coil region" evidence="9">
    <location>
        <begin position="176"/>
        <end position="203"/>
    </location>
</feature>
<keyword evidence="4" id="KW-0808">Transferase</keyword>
<dbReference type="GO" id="GO:0005524">
    <property type="term" value="F:ATP binding"/>
    <property type="evidence" value="ECO:0007669"/>
    <property type="project" value="UniProtKB-KW"/>
</dbReference>
<feature type="domain" description="Signal transduction histidine kinase subgroup 3 dimerisation and phosphoacceptor" evidence="12">
    <location>
        <begin position="201"/>
        <end position="265"/>
    </location>
</feature>
<geneLocation type="plasmid" evidence="14">
    <name>pcs-na-2</name>
</geneLocation>
<dbReference type="GO" id="GO:0046983">
    <property type="term" value="F:protein dimerization activity"/>
    <property type="evidence" value="ECO:0007669"/>
    <property type="project" value="InterPro"/>
</dbReference>
<evidence type="ECO:0000256" key="5">
    <source>
        <dbReference type="ARBA" id="ARBA00022741"/>
    </source>
</evidence>
<evidence type="ECO:0000256" key="2">
    <source>
        <dbReference type="ARBA" id="ARBA00012438"/>
    </source>
</evidence>
<evidence type="ECO:0000256" key="7">
    <source>
        <dbReference type="ARBA" id="ARBA00022840"/>
    </source>
</evidence>